<feature type="compositionally biased region" description="Basic and acidic residues" evidence="1">
    <location>
        <begin position="311"/>
        <end position="320"/>
    </location>
</feature>
<accession>A0A0R3TQV9</accession>
<evidence type="ECO:0000313" key="3">
    <source>
        <dbReference type="Proteomes" id="UP000278807"/>
    </source>
</evidence>
<organism evidence="4">
    <name type="scientific">Rodentolepis nana</name>
    <name type="common">Dwarf tapeworm</name>
    <name type="synonym">Hymenolepis nana</name>
    <dbReference type="NCBI Taxonomy" id="102285"/>
    <lineage>
        <taxon>Eukaryota</taxon>
        <taxon>Metazoa</taxon>
        <taxon>Spiralia</taxon>
        <taxon>Lophotrochozoa</taxon>
        <taxon>Platyhelminthes</taxon>
        <taxon>Cestoda</taxon>
        <taxon>Eucestoda</taxon>
        <taxon>Cyclophyllidea</taxon>
        <taxon>Hymenolepididae</taxon>
        <taxon>Rodentolepis</taxon>
    </lineage>
</organism>
<dbReference type="OrthoDB" id="10480853at2759"/>
<dbReference type="WBParaSite" id="HNAJ_0000994301-mRNA-1">
    <property type="protein sequence ID" value="HNAJ_0000994301-mRNA-1"/>
    <property type="gene ID" value="HNAJ_0000994301"/>
</dbReference>
<sequence length="372" mass="42208">MSRERVNPISNFVRRLSKTLSLKRTSISSTDAEELAEYVHHPHVPLHTTKREHSSRSLERTRNSQVPVRASSAYPAPLASADCFDITDVSDIETGTKDTFTYENQEVESENGSIGHTSYVDSEEIETKEKYYENEDPEFTLCGIPSDQIYDFSYPEVEREETEDGSISTVRRTESSIDVDDSDISYSEEEFEDQKQHQPQQPEEEESVPEIREDILEGDDNENTGQEGYREVHQDGYDYYNNPQSLPQPDPHQDPFSEAMFRAERHNLTTSPPAILVTSPSNQDITQRSPSRPPLPINKPAPPPVPPLPKEIPEHSKTEPSRPPPPRPTTKPSESITPEASPNTTRKKHKFFGINVGEYHCPVSTTLNRFIT</sequence>
<dbReference type="AlphaFoldDB" id="A0A0R3TQV9"/>
<feature type="compositionally biased region" description="Basic and acidic residues" evidence="1">
    <location>
        <begin position="251"/>
        <end position="267"/>
    </location>
</feature>
<name>A0A0R3TQV9_RODNA</name>
<keyword evidence="3" id="KW-1185">Reference proteome</keyword>
<reference evidence="2 3" key="2">
    <citation type="submission" date="2018-11" db="EMBL/GenBank/DDBJ databases">
        <authorList>
            <consortium name="Pathogen Informatics"/>
        </authorList>
    </citation>
    <scope>NUCLEOTIDE SEQUENCE [LARGE SCALE GENOMIC DNA]</scope>
</reference>
<evidence type="ECO:0000256" key="1">
    <source>
        <dbReference type="SAM" id="MobiDB-lite"/>
    </source>
</evidence>
<feature type="region of interest" description="Disordered" evidence="1">
    <location>
        <begin position="157"/>
        <end position="349"/>
    </location>
</feature>
<evidence type="ECO:0000313" key="2">
    <source>
        <dbReference type="EMBL" id="VDO06788.1"/>
    </source>
</evidence>
<feature type="compositionally biased region" description="Pro residues" evidence="1">
    <location>
        <begin position="291"/>
        <end position="310"/>
    </location>
</feature>
<reference evidence="4" key="1">
    <citation type="submission" date="2017-02" db="UniProtKB">
        <authorList>
            <consortium name="WormBaseParasite"/>
        </authorList>
    </citation>
    <scope>IDENTIFICATION</scope>
</reference>
<dbReference type="EMBL" id="UZAE01012810">
    <property type="protein sequence ID" value="VDO06788.1"/>
    <property type="molecule type" value="Genomic_DNA"/>
</dbReference>
<protein>
    <submittedName>
        <fullName evidence="4">Iwr1 domain-containing protein</fullName>
    </submittedName>
</protein>
<evidence type="ECO:0000313" key="4">
    <source>
        <dbReference type="WBParaSite" id="HNAJ_0000994301-mRNA-1"/>
    </source>
</evidence>
<gene>
    <name evidence="2" type="ORF">HNAJ_LOCUS9938</name>
</gene>
<feature type="compositionally biased region" description="Acidic residues" evidence="1">
    <location>
        <begin position="177"/>
        <end position="192"/>
    </location>
</feature>
<feature type="compositionally biased region" description="Polar residues" evidence="1">
    <location>
        <begin position="268"/>
        <end position="290"/>
    </location>
</feature>
<feature type="compositionally biased region" description="Basic and acidic residues" evidence="1">
    <location>
        <begin position="49"/>
        <end position="62"/>
    </location>
</feature>
<dbReference type="Proteomes" id="UP000278807">
    <property type="component" value="Unassembled WGS sequence"/>
</dbReference>
<proteinExistence type="predicted"/>
<feature type="region of interest" description="Disordered" evidence="1">
    <location>
        <begin position="48"/>
        <end position="70"/>
    </location>
</feature>